<evidence type="ECO:0000313" key="2">
    <source>
        <dbReference type="Proteomes" id="UP001152888"/>
    </source>
</evidence>
<name>A0A9P0PAP2_ACAOB</name>
<dbReference type="EMBL" id="CAKOFQ010006824">
    <property type="protein sequence ID" value="CAH1974433.1"/>
    <property type="molecule type" value="Genomic_DNA"/>
</dbReference>
<reference evidence="1" key="1">
    <citation type="submission" date="2022-03" db="EMBL/GenBank/DDBJ databases">
        <authorList>
            <person name="Sayadi A."/>
        </authorList>
    </citation>
    <scope>NUCLEOTIDE SEQUENCE</scope>
</reference>
<comment type="caution">
    <text evidence="1">The sequence shown here is derived from an EMBL/GenBank/DDBJ whole genome shotgun (WGS) entry which is preliminary data.</text>
</comment>
<proteinExistence type="predicted"/>
<sequence length="27" mass="2963">MTTTIFEKTCASNGPGKQDYNLHVCCT</sequence>
<keyword evidence="2" id="KW-1185">Reference proteome</keyword>
<dbReference type="AlphaFoldDB" id="A0A9P0PAP2"/>
<gene>
    <name evidence="1" type="ORF">ACAOBT_LOCUS11086</name>
</gene>
<protein>
    <submittedName>
        <fullName evidence="1">Uncharacterized protein</fullName>
    </submittedName>
</protein>
<evidence type="ECO:0000313" key="1">
    <source>
        <dbReference type="EMBL" id="CAH1974433.1"/>
    </source>
</evidence>
<organism evidence="1 2">
    <name type="scientific">Acanthoscelides obtectus</name>
    <name type="common">Bean weevil</name>
    <name type="synonym">Bruchus obtectus</name>
    <dbReference type="NCBI Taxonomy" id="200917"/>
    <lineage>
        <taxon>Eukaryota</taxon>
        <taxon>Metazoa</taxon>
        <taxon>Ecdysozoa</taxon>
        <taxon>Arthropoda</taxon>
        <taxon>Hexapoda</taxon>
        <taxon>Insecta</taxon>
        <taxon>Pterygota</taxon>
        <taxon>Neoptera</taxon>
        <taxon>Endopterygota</taxon>
        <taxon>Coleoptera</taxon>
        <taxon>Polyphaga</taxon>
        <taxon>Cucujiformia</taxon>
        <taxon>Chrysomeloidea</taxon>
        <taxon>Chrysomelidae</taxon>
        <taxon>Bruchinae</taxon>
        <taxon>Bruchini</taxon>
        <taxon>Acanthoscelides</taxon>
    </lineage>
</organism>
<dbReference type="Proteomes" id="UP001152888">
    <property type="component" value="Unassembled WGS sequence"/>
</dbReference>
<accession>A0A9P0PAP2</accession>